<dbReference type="SMART" id="SM00382">
    <property type="entry name" value="AAA"/>
    <property type="match status" value="1"/>
</dbReference>
<dbReference type="EMBL" id="AP022871">
    <property type="protein sequence ID" value="BCB91150.1"/>
    <property type="molecule type" value="Genomic_DNA"/>
</dbReference>
<protein>
    <submittedName>
        <fullName evidence="4">Sugar ABC transporter ATP-binding protein</fullName>
    </submittedName>
</protein>
<evidence type="ECO:0000259" key="3">
    <source>
        <dbReference type="PROSITE" id="PS50893"/>
    </source>
</evidence>
<dbReference type="PROSITE" id="PS50893">
    <property type="entry name" value="ABC_TRANSPORTER_2"/>
    <property type="match status" value="1"/>
</dbReference>
<dbReference type="AlphaFoldDB" id="A0A6F8YY93"/>
<keyword evidence="1" id="KW-0547">Nucleotide-binding</keyword>
<dbReference type="SUPFAM" id="SSF52540">
    <property type="entry name" value="P-loop containing nucleoside triphosphate hydrolases"/>
    <property type="match status" value="1"/>
</dbReference>
<dbReference type="InterPro" id="IPR027417">
    <property type="entry name" value="P-loop_NTPase"/>
</dbReference>
<evidence type="ECO:0000313" key="4">
    <source>
        <dbReference type="EMBL" id="BCB91150.1"/>
    </source>
</evidence>
<dbReference type="PANTHER" id="PTHR43790:SF8">
    <property type="entry name" value="SUGAR ABC TRANSPORTER ATP-BINDING PROTEIN"/>
    <property type="match status" value="1"/>
</dbReference>
<proteinExistence type="predicted"/>
<dbReference type="Pfam" id="PF00005">
    <property type="entry name" value="ABC_tran"/>
    <property type="match status" value="1"/>
</dbReference>
<dbReference type="InterPro" id="IPR050107">
    <property type="entry name" value="ABC_carbohydrate_import_ATPase"/>
</dbReference>
<keyword evidence="2 4" id="KW-0067">ATP-binding</keyword>
<dbReference type="GO" id="GO:0016887">
    <property type="term" value="F:ATP hydrolysis activity"/>
    <property type="evidence" value="ECO:0007669"/>
    <property type="project" value="InterPro"/>
</dbReference>
<evidence type="ECO:0000256" key="2">
    <source>
        <dbReference type="ARBA" id="ARBA00022840"/>
    </source>
</evidence>
<name>A0A6F8YY93_9ACTN</name>
<dbReference type="PANTHER" id="PTHR43790">
    <property type="entry name" value="CARBOHYDRATE TRANSPORT ATP-BINDING PROTEIN MG119-RELATED"/>
    <property type="match status" value="1"/>
</dbReference>
<dbReference type="InterPro" id="IPR003439">
    <property type="entry name" value="ABC_transporter-like_ATP-bd"/>
</dbReference>
<reference evidence="4 5" key="2">
    <citation type="submission" date="2020-03" db="EMBL/GenBank/DDBJ databases">
        <authorList>
            <person name="Ichikawa N."/>
            <person name="Kimura A."/>
            <person name="Kitahashi Y."/>
            <person name="Uohara A."/>
        </authorList>
    </citation>
    <scope>NUCLEOTIDE SEQUENCE [LARGE SCALE GENOMIC DNA]</scope>
    <source>
        <strain evidence="4 5">NBRC 105367</strain>
    </source>
</reference>
<dbReference type="GO" id="GO:0005524">
    <property type="term" value="F:ATP binding"/>
    <property type="evidence" value="ECO:0007669"/>
    <property type="project" value="UniProtKB-KW"/>
</dbReference>
<keyword evidence="5" id="KW-1185">Reference proteome</keyword>
<gene>
    <name evidence="4" type="ORF">Psuf_084630</name>
</gene>
<evidence type="ECO:0000256" key="1">
    <source>
        <dbReference type="ARBA" id="ARBA00022741"/>
    </source>
</evidence>
<accession>A0A6F8YY93</accession>
<sequence length="256" mass="26761">MEAVTALLEARGVTKRFGAVEALRGASFAVGEGEVVALMGDNGAGKSTLIKTICGVYAPDAGEIHFAGRPIAGMSPSAVHDLGIETVYQDLALAPDLDTAANLFLGRELLAPGLLGRLGVLAKKRMAARASQVLTDLKVAIKDPAAPVATLSGGQQQSVAVARAVTWADRLVIMDEPTAALGVPQTRAVLDLIRRVRDSGRSVVLISHSLPDVLAVSDRIEVLRLGRRVARLVTKDTDEAQIVGAMTGAWTQEEAA</sequence>
<dbReference type="InterPro" id="IPR003593">
    <property type="entry name" value="AAA+_ATPase"/>
</dbReference>
<reference evidence="4 5" key="1">
    <citation type="submission" date="2020-03" db="EMBL/GenBank/DDBJ databases">
        <title>Whole genome shotgun sequence of Phytohabitans suffuscus NBRC 105367.</title>
        <authorList>
            <person name="Komaki H."/>
            <person name="Tamura T."/>
        </authorList>
    </citation>
    <scope>NUCLEOTIDE SEQUENCE [LARGE SCALE GENOMIC DNA]</scope>
    <source>
        <strain evidence="4 5">NBRC 105367</strain>
    </source>
</reference>
<organism evidence="4 5">
    <name type="scientific">Phytohabitans suffuscus</name>
    <dbReference type="NCBI Taxonomy" id="624315"/>
    <lineage>
        <taxon>Bacteria</taxon>
        <taxon>Bacillati</taxon>
        <taxon>Actinomycetota</taxon>
        <taxon>Actinomycetes</taxon>
        <taxon>Micromonosporales</taxon>
        <taxon>Micromonosporaceae</taxon>
    </lineage>
</organism>
<dbReference type="Gene3D" id="3.40.50.300">
    <property type="entry name" value="P-loop containing nucleotide triphosphate hydrolases"/>
    <property type="match status" value="1"/>
</dbReference>
<dbReference type="KEGG" id="psuu:Psuf_084630"/>
<dbReference type="Proteomes" id="UP000503011">
    <property type="component" value="Chromosome"/>
</dbReference>
<feature type="domain" description="ABC transporter" evidence="3">
    <location>
        <begin position="8"/>
        <end position="250"/>
    </location>
</feature>
<dbReference type="CDD" id="cd03216">
    <property type="entry name" value="ABC_Carb_Monos_I"/>
    <property type="match status" value="1"/>
</dbReference>
<evidence type="ECO:0000313" key="5">
    <source>
        <dbReference type="Proteomes" id="UP000503011"/>
    </source>
</evidence>